<evidence type="ECO:0000313" key="2">
    <source>
        <dbReference type="Proteomes" id="UP000035548"/>
    </source>
</evidence>
<dbReference type="PATRIC" id="fig|1072256.5.peg.1547"/>
<dbReference type="AlphaFoldDB" id="A0A0G3HI03"/>
<proteinExistence type="predicted"/>
<dbReference type="EMBL" id="CP011546">
    <property type="protein sequence ID" value="AKK11553.1"/>
    <property type="molecule type" value="Genomic_DNA"/>
</dbReference>
<organism evidence="1 2">
    <name type="scientific">Corynebacterium uterequi</name>
    <dbReference type="NCBI Taxonomy" id="1072256"/>
    <lineage>
        <taxon>Bacteria</taxon>
        <taxon>Bacillati</taxon>
        <taxon>Actinomycetota</taxon>
        <taxon>Actinomycetes</taxon>
        <taxon>Mycobacteriales</taxon>
        <taxon>Corynebacteriaceae</taxon>
        <taxon>Corynebacterium</taxon>
    </lineage>
</organism>
<protein>
    <submittedName>
        <fullName evidence="1">Uncharacterized protein</fullName>
    </submittedName>
</protein>
<sequence>MTVSLVHAPAYRWDHAVAPTASAEPATLAVLTINGMPRSLRTRVEQSMVICLRSEPLSAAPGTDVFAADWFTRWSVDHGCLQRGRIRCRQVISATPAEIDSLRRTLASLATNYGFDADVSAMN</sequence>
<reference evidence="1 2" key="1">
    <citation type="journal article" date="2015" name="Genome Announc.">
        <title>Virulence Factor Genes Detected in the Complete Genome Sequence of Corynebacterium uterequi DSM 45634, Isolated from the Uterus of a Maiden Mare.</title>
        <authorList>
            <person name="Ruckert C."/>
            <person name="Kriete M."/>
            <person name="Jaenicke S."/>
            <person name="Winkler A."/>
            <person name="Tauch A."/>
        </authorList>
    </citation>
    <scope>NUCLEOTIDE SEQUENCE [LARGE SCALE GENOMIC DNA]</scope>
    <source>
        <strain evidence="1 2">DSM 45634</strain>
    </source>
</reference>
<gene>
    <name evidence="1" type="ORF">CUTER_07830</name>
</gene>
<dbReference type="OrthoDB" id="4414464at2"/>
<dbReference type="STRING" id="1072256.CUTER_07830"/>
<evidence type="ECO:0000313" key="1">
    <source>
        <dbReference type="EMBL" id="AKK11553.1"/>
    </source>
</evidence>
<dbReference type="Proteomes" id="UP000035548">
    <property type="component" value="Chromosome"/>
</dbReference>
<accession>A0A0G3HI03</accession>
<dbReference type="KEGG" id="cut:CUTER_07830"/>
<keyword evidence="2" id="KW-1185">Reference proteome</keyword>
<name>A0A0G3HI03_9CORY</name>
<reference evidence="2" key="2">
    <citation type="submission" date="2015-05" db="EMBL/GenBank/DDBJ databases">
        <title>Complete genome sequence of Corynebacterium uterequi DSM 45634, isolated from the uterus of a maiden mare.</title>
        <authorList>
            <person name="Ruckert C."/>
            <person name="Albersmeier A."/>
            <person name="Winkler A."/>
            <person name="Tauch A."/>
        </authorList>
    </citation>
    <scope>NUCLEOTIDE SEQUENCE [LARGE SCALE GENOMIC DNA]</scope>
    <source>
        <strain evidence="2">DSM 45634</strain>
    </source>
</reference>
<dbReference type="RefSeq" id="WP_052844080.1">
    <property type="nucleotide sequence ID" value="NZ_CP011546.1"/>
</dbReference>